<evidence type="ECO:0000256" key="6">
    <source>
        <dbReference type="ARBA" id="ARBA00023242"/>
    </source>
</evidence>
<sequence length="734" mass="83686">MDTIQEHKIIGKKRKRRAALSCNDCRRRKLKCNRELPCNTCTKGNTAWMCTYSRDNECTLVNPDEGGSPRSLEVTEASFTAALPRHLDSRIVPQELAKLEKKRYELLEERVKVLESQLATISQGMVVEPPKSDEHSDDREPARIQPTALIGLLKGNNYGTFSYGPTSPVTIVVHFPELRPFMRSIYPSSGLQRVREEMRAWEDRVQPITPNSVLSVNRLRDLLPDRTTTELLINQYMDTFETTYRILHIPSFWDDYKSFWEAPLGADSDMEALVMAILACVLCTSTHETTRHNPNGSTFRSRAITWIRACEAWLKRQSNKHRTLAALQVRCLRLLALKTTCLKTKEIYQETQEHMGFVKNMGLHRDPNILGSRCSIFNGEMRRRLWATSLELELQASIDRGLPSATSNLEHDSAVPRNLNDSELHKDMQQLPVSQPTAVFTDSSFCHILMQTAATRIKLCQMTNGIKYGPNDKEITEYEEEINKALEKLPNWPDPRSTQVKTHLDLHLRQFLIILHTPRALQVSLGNKHQALYSTLACLEAAGAVVDSHYSLMKAGNFTLCSIRSDYFRAALVICHIAYHTNDDSSKIILRVVQAMFDDTMDKALALLEERCMRPGRGSHQYWYISAARSLVQIKLAPHRAELFKRQATDRVSRLLYKTLSLQDDPSEDFLANEVILANNPNYSEARSNPYATSELPVDPITNSGLRLDAQSLGDASEWMLDNFWFLDDFPTLQ</sequence>
<keyword evidence="10" id="KW-1185">Reference proteome</keyword>
<dbReference type="InterPro" id="IPR007219">
    <property type="entry name" value="XnlR_reg_dom"/>
</dbReference>
<keyword evidence="2" id="KW-0862">Zinc</keyword>
<dbReference type="InterPro" id="IPR036864">
    <property type="entry name" value="Zn2-C6_fun-type_DNA-bd_sf"/>
</dbReference>
<dbReference type="PROSITE" id="PS00463">
    <property type="entry name" value="ZN2_CY6_FUNGAL_1"/>
    <property type="match status" value="1"/>
</dbReference>
<dbReference type="InterPro" id="IPR001138">
    <property type="entry name" value="Zn2Cys6_DnaBD"/>
</dbReference>
<dbReference type="CDD" id="cd12148">
    <property type="entry name" value="fungal_TF_MHR"/>
    <property type="match status" value="1"/>
</dbReference>
<evidence type="ECO:0000256" key="7">
    <source>
        <dbReference type="SAM" id="Coils"/>
    </source>
</evidence>
<dbReference type="Pfam" id="PF00172">
    <property type="entry name" value="Zn_clus"/>
    <property type="match status" value="1"/>
</dbReference>
<evidence type="ECO:0000259" key="8">
    <source>
        <dbReference type="PROSITE" id="PS50048"/>
    </source>
</evidence>
<dbReference type="PROSITE" id="PS50048">
    <property type="entry name" value="ZN2_CY6_FUNGAL_2"/>
    <property type="match status" value="1"/>
</dbReference>
<dbReference type="OrthoDB" id="4236860at2759"/>
<evidence type="ECO:0000256" key="4">
    <source>
        <dbReference type="ARBA" id="ARBA00023125"/>
    </source>
</evidence>
<dbReference type="Pfam" id="PF04082">
    <property type="entry name" value="Fungal_trans"/>
    <property type="match status" value="1"/>
</dbReference>
<keyword evidence="7" id="KW-0175">Coiled coil</keyword>
<keyword evidence="1" id="KW-0479">Metal-binding</keyword>
<dbReference type="InterPro" id="IPR051430">
    <property type="entry name" value="Fungal_TF_Env_Response"/>
</dbReference>
<dbReference type="SMART" id="SM00066">
    <property type="entry name" value="GAL4"/>
    <property type="match status" value="1"/>
</dbReference>
<dbReference type="PANTHER" id="PTHR31944">
    <property type="entry name" value="HEME-RESPONSIVE ZINC FINGER TRANSCRIPTION FACTOR HAP1"/>
    <property type="match status" value="1"/>
</dbReference>
<evidence type="ECO:0000256" key="3">
    <source>
        <dbReference type="ARBA" id="ARBA00023015"/>
    </source>
</evidence>
<keyword evidence="5" id="KW-0804">Transcription</keyword>
<accession>A0A9P9DD62</accession>
<comment type="caution">
    <text evidence="9">The sequence shown here is derived from an EMBL/GenBank/DDBJ whole genome shotgun (WGS) entry which is preliminary data.</text>
</comment>
<dbReference type="SUPFAM" id="SSF57701">
    <property type="entry name" value="Zn2/Cys6 DNA-binding domain"/>
    <property type="match status" value="1"/>
</dbReference>
<feature type="domain" description="Zn(2)-C6 fungal-type" evidence="8">
    <location>
        <begin position="21"/>
        <end position="52"/>
    </location>
</feature>
<evidence type="ECO:0000256" key="5">
    <source>
        <dbReference type="ARBA" id="ARBA00023163"/>
    </source>
</evidence>
<dbReference type="GO" id="GO:0005634">
    <property type="term" value="C:nucleus"/>
    <property type="evidence" value="ECO:0007669"/>
    <property type="project" value="TreeGrafter"/>
</dbReference>
<dbReference type="Proteomes" id="UP000700596">
    <property type="component" value="Unassembled WGS sequence"/>
</dbReference>
<evidence type="ECO:0000256" key="1">
    <source>
        <dbReference type="ARBA" id="ARBA00022723"/>
    </source>
</evidence>
<dbReference type="PANTHER" id="PTHR31944:SF130">
    <property type="entry name" value="ZN(II)2CYS6 TRANSCRIPTION FACTO (EUROFUNG)"/>
    <property type="match status" value="1"/>
</dbReference>
<dbReference type="EMBL" id="JAGMWT010000014">
    <property type="protein sequence ID" value="KAH7116979.1"/>
    <property type="molecule type" value="Genomic_DNA"/>
</dbReference>
<organism evidence="9 10">
    <name type="scientific">Dendryphion nanum</name>
    <dbReference type="NCBI Taxonomy" id="256645"/>
    <lineage>
        <taxon>Eukaryota</taxon>
        <taxon>Fungi</taxon>
        <taxon>Dikarya</taxon>
        <taxon>Ascomycota</taxon>
        <taxon>Pezizomycotina</taxon>
        <taxon>Dothideomycetes</taxon>
        <taxon>Pleosporomycetidae</taxon>
        <taxon>Pleosporales</taxon>
        <taxon>Torulaceae</taxon>
        <taxon>Dendryphion</taxon>
    </lineage>
</organism>
<keyword evidence="4" id="KW-0238">DNA-binding</keyword>
<dbReference type="GO" id="GO:0008270">
    <property type="term" value="F:zinc ion binding"/>
    <property type="evidence" value="ECO:0007669"/>
    <property type="project" value="InterPro"/>
</dbReference>
<keyword evidence="6" id="KW-0539">Nucleus</keyword>
<evidence type="ECO:0000313" key="9">
    <source>
        <dbReference type="EMBL" id="KAH7116979.1"/>
    </source>
</evidence>
<dbReference type="GO" id="GO:0001228">
    <property type="term" value="F:DNA-binding transcription activator activity, RNA polymerase II-specific"/>
    <property type="evidence" value="ECO:0007669"/>
    <property type="project" value="TreeGrafter"/>
</dbReference>
<keyword evidence="3" id="KW-0805">Transcription regulation</keyword>
<dbReference type="CDD" id="cd00067">
    <property type="entry name" value="GAL4"/>
    <property type="match status" value="1"/>
</dbReference>
<evidence type="ECO:0000256" key="2">
    <source>
        <dbReference type="ARBA" id="ARBA00022833"/>
    </source>
</evidence>
<name>A0A9P9DD62_9PLEO</name>
<feature type="coiled-coil region" evidence="7">
    <location>
        <begin position="97"/>
        <end position="124"/>
    </location>
</feature>
<dbReference type="AlphaFoldDB" id="A0A9P9DD62"/>
<dbReference type="GO" id="GO:0000978">
    <property type="term" value="F:RNA polymerase II cis-regulatory region sequence-specific DNA binding"/>
    <property type="evidence" value="ECO:0007669"/>
    <property type="project" value="TreeGrafter"/>
</dbReference>
<reference evidence="9" key="1">
    <citation type="journal article" date="2021" name="Nat. Commun.">
        <title>Genetic determinants of endophytism in the Arabidopsis root mycobiome.</title>
        <authorList>
            <person name="Mesny F."/>
            <person name="Miyauchi S."/>
            <person name="Thiergart T."/>
            <person name="Pickel B."/>
            <person name="Atanasova L."/>
            <person name="Karlsson M."/>
            <person name="Huettel B."/>
            <person name="Barry K.W."/>
            <person name="Haridas S."/>
            <person name="Chen C."/>
            <person name="Bauer D."/>
            <person name="Andreopoulos W."/>
            <person name="Pangilinan J."/>
            <person name="LaButti K."/>
            <person name="Riley R."/>
            <person name="Lipzen A."/>
            <person name="Clum A."/>
            <person name="Drula E."/>
            <person name="Henrissat B."/>
            <person name="Kohler A."/>
            <person name="Grigoriev I.V."/>
            <person name="Martin F.M."/>
            <person name="Hacquard S."/>
        </authorList>
    </citation>
    <scope>NUCLEOTIDE SEQUENCE</scope>
    <source>
        <strain evidence="9">MPI-CAGE-CH-0243</strain>
    </source>
</reference>
<proteinExistence type="predicted"/>
<protein>
    <recommendedName>
        <fullName evidence="8">Zn(2)-C6 fungal-type domain-containing protein</fullName>
    </recommendedName>
</protein>
<gene>
    <name evidence="9" type="ORF">B0J11DRAFT_106105</name>
</gene>
<evidence type="ECO:0000313" key="10">
    <source>
        <dbReference type="Proteomes" id="UP000700596"/>
    </source>
</evidence>
<dbReference type="Gene3D" id="4.10.240.10">
    <property type="entry name" value="Zn(2)-C6 fungal-type DNA-binding domain"/>
    <property type="match status" value="1"/>
</dbReference>
<dbReference type="GO" id="GO:0006351">
    <property type="term" value="P:DNA-templated transcription"/>
    <property type="evidence" value="ECO:0007669"/>
    <property type="project" value="InterPro"/>
</dbReference>